<organism evidence="3 4">
    <name type="scientific">Polarella glacialis</name>
    <name type="common">Dinoflagellate</name>
    <dbReference type="NCBI Taxonomy" id="89957"/>
    <lineage>
        <taxon>Eukaryota</taxon>
        <taxon>Sar</taxon>
        <taxon>Alveolata</taxon>
        <taxon>Dinophyceae</taxon>
        <taxon>Suessiales</taxon>
        <taxon>Suessiaceae</taxon>
        <taxon>Polarella</taxon>
    </lineage>
</organism>
<feature type="signal peptide" evidence="2">
    <location>
        <begin position="1"/>
        <end position="28"/>
    </location>
</feature>
<dbReference type="PANTHER" id="PTHR19879:SF9">
    <property type="entry name" value="TRANSCRIPTION INITIATION FACTOR TFIID SUBUNIT 5"/>
    <property type="match status" value="1"/>
</dbReference>
<feature type="repeat" description="WD" evidence="1">
    <location>
        <begin position="203"/>
        <end position="235"/>
    </location>
</feature>
<name>A0A813IGU0_POLGL</name>
<dbReference type="EMBL" id="CAJNNW010007953">
    <property type="protein sequence ID" value="CAE8649626.1"/>
    <property type="molecule type" value="Genomic_DNA"/>
</dbReference>
<evidence type="ECO:0000313" key="3">
    <source>
        <dbReference type="EMBL" id="CAE8649626.1"/>
    </source>
</evidence>
<dbReference type="PANTHER" id="PTHR19879">
    <property type="entry name" value="TRANSCRIPTION INITIATION FACTOR TFIID"/>
    <property type="match status" value="1"/>
</dbReference>
<dbReference type="Gene3D" id="2.130.10.10">
    <property type="entry name" value="YVTN repeat-like/Quinoprotein amine dehydrogenase"/>
    <property type="match status" value="2"/>
</dbReference>
<evidence type="ECO:0000256" key="1">
    <source>
        <dbReference type="PROSITE-ProRule" id="PRU00221"/>
    </source>
</evidence>
<dbReference type="AlphaFoldDB" id="A0A813IGU0"/>
<reference evidence="3" key="1">
    <citation type="submission" date="2021-02" db="EMBL/GenBank/DDBJ databases">
        <authorList>
            <person name="Dougan E. K."/>
            <person name="Rhodes N."/>
            <person name="Thang M."/>
            <person name="Chan C."/>
        </authorList>
    </citation>
    <scope>NUCLEOTIDE SEQUENCE</scope>
</reference>
<keyword evidence="2" id="KW-0732">Signal</keyword>
<dbReference type="Pfam" id="PF00400">
    <property type="entry name" value="WD40"/>
    <property type="match status" value="2"/>
</dbReference>
<feature type="chain" id="PRO_5032785231" evidence="2">
    <location>
        <begin position="29"/>
        <end position="1145"/>
    </location>
</feature>
<protein>
    <submittedName>
        <fullName evidence="3">Uncharacterized protein</fullName>
    </submittedName>
</protein>
<dbReference type="InterPro" id="IPR011047">
    <property type="entry name" value="Quinoprotein_ADH-like_sf"/>
</dbReference>
<accession>A0A813IGU0</accession>
<dbReference type="SMART" id="SM00320">
    <property type="entry name" value="WD40"/>
    <property type="match status" value="4"/>
</dbReference>
<evidence type="ECO:0000256" key="2">
    <source>
        <dbReference type="SAM" id="SignalP"/>
    </source>
</evidence>
<feature type="repeat" description="WD" evidence="1">
    <location>
        <begin position="307"/>
        <end position="348"/>
    </location>
</feature>
<keyword evidence="1" id="KW-0853">WD repeat</keyword>
<dbReference type="Proteomes" id="UP000626109">
    <property type="component" value="Unassembled WGS sequence"/>
</dbReference>
<evidence type="ECO:0000313" key="4">
    <source>
        <dbReference type="Proteomes" id="UP000626109"/>
    </source>
</evidence>
<dbReference type="PROSITE" id="PS50294">
    <property type="entry name" value="WD_REPEATS_REGION"/>
    <property type="match status" value="1"/>
</dbReference>
<dbReference type="InterPro" id="IPR001680">
    <property type="entry name" value="WD40_rpt"/>
</dbReference>
<dbReference type="InterPro" id="IPR015943">
    <property type="entry name" value="WD40/YVTN_repeat-like_dom_sf"/>
</dbReference>
<comment type="caution">
    <text evidence="3">The sequence shown here is derived from an EMBL/GenBank/DDBJ whole genome shotgun (WGS) entry which is preliminary data.</text>
</comment>
<dbReference type="SUPFAM" id="SSF50998">
    <property type="entry name" value="Quinoprotein alcohol dehydrogenase-like"/>
    <property type="match status" value="1"/>
</dbReference>
<sequence>MTSLCVAAVVFVGCVLLCTFLAVCHICALHSSNNNTTCNINNNTYNSNTKTTLILNRTSEHTTTTTTRGVDGSLRVWGAAAGLGPNGPGVPPHICPRWAQAWSRPGGHAPDQVWQDIIFGMLLDLIPLNVSEEPYVPLADEPKPDDLIDIGQLTLQRAARQCEKVCETYREKASSFCECGASLECYRLGDCVPKCGLEAYTWPRAHMQRLTAVAVSPDGLWIATSSFDNTVKIWDAGSFLPEPLAVVKVHQRAVLSLAFSPGRGSQGIVLASGGDDDFIPWFRASALVAAGAEKQVAPFQTFREAAALGKNVPLLAVAFSPDGQWFAAASRGGIGALWDVDTLTKVRELKPVIATTSAALYSAAAGLVFSMDGNWLATRGPSSIKMLPLARVKSSLPPPEDVWVPFTGQEMASVVMTWTSVSGPVGNVPQHFVQQHSNGTVMQISFAPCNVTEGCGTYLPSVRLDVRVPFEFVGVKGYFLEYSVGEKLADDCRGGAKQSGWSEANPARAYWTLLGPGQSAEGNDCVRVGPQDDEGARTSLDTCKQACVWNNLCNLINYRESARNCDLRHCHSATSPMLRPNEDVGAYAYIKYEDIDELSGATADGYLMFGAPDDHGEGGVAYPGCGAGPEVPKSGVWITIPETRIPRTRVLRWQVAQSVNTEVMAISEIFLELLRPVDEEYVIADPAASTAIALAHDRLEMVAATASFNGALGVWDGRGYDIPAGVKNEYKLKSMFSFQVSAPGLEDSDRMRIVDADLVYQCGDPYSSMSTKKVQGPGTGERTLGSGGFSEWTGNAALSAGSYRICYCGSRGVCCNTNSDFATELLSFVVSGAASDHYVVCETSKGSSPTSLIKSCKVQHFRGVGIQEGDMIMIQDGTYCGVTDGPIPGLPNNGVMISRVPQPRDFSGVQLSGTWYQLERENLPKDPGLYDALPLMPATGMMAKLCWCAKLSGCSPDKPEGFASNSGIIALVKVEQEISAACYQKGPCSATIDLTLVTPISAGDVLVVKTGDEPNQRLACGGQIVAEIGPLQDGYSGRMTVSGNIGTFDLGTVEALISGDFRLCWCQASIRTCLTQEEFSFDLGKLHIQPARYVWPACSIQEINFETWRDWETFDDCCCNYNAGAVGCKDTLSASFALCSEYPSR</sequence>
<proteinExistence type="predicted"/>
<dbReference type="PROSITE" id="PS50082">
    <property type="entry name" value="WD_REPEATS_2"/>
    <property type="match status" value="2"/>
</dbReference>
<gene>
    <name evidence="3" type="ORF">PGLA2088_LOCUS7593</name>
</gene>